<dbReference type="Pfam" id="PF12276">
    <property type="entry name" value="DUF3617"/>
    <property type="match status" value="1"/>
</dbReference>
<evidence type="ECO:0000313" key="2">
    <source>
        <dbReference type="EMBL" id="MBB3890637.1"/>
    </source>
</evidence>
<reference evidence="2 3" key="1">
    <citation type="submission" date="2020-08" db="EMBL/GenBank/DDBJ databases">
        <title>Genomic Encyclopedia of Type Strains, Phase IV (KMG-IV): sequencing the most valuable type-strain genomes for metagenomic binning, comparative biology and taxonomic classification.</title>
        <authorList>
            <person name="Goeker M."/>
        </authorList>
    </citation>
    <scope>NUCLEOTIDE SEQUENCE [LARGE SCALE GENOMIC DNA]</scope>
    <source>
        <strain evidence="2 3">DSM 21793</strain>
    </source>
</reference>
<proteinExistence type="predicted"/>
<dbReference type="Proteomes" id="UP000530564">
    <property type="component" value="Unassembled WGS sequence"/>
</dbReference>
<feature type="chain" id="PRO_5032270159" description="DUF3617 family protein" evidence="1">
    <location>
        <begin position="24"/>
        <end position="145"/>
    </location>
</feature>
<keyword evidence="3" id="KW-1185">Reference proteome</keyword>
<dbReference type="RefSeq" id="WP_183770933.1">
    <property type="nucleotide sequence ID" value="NZ_JACIDK010000002.1"/>
</dbReference>
<evidence type="ECO:0000313" key="3">
    <source>
        <dbReference type="Proteomes" id="UP000530564"/>
    </source>
</evidence>
<evidence type="ECO:0008006" key="4">
    <source>
        <dbReference type="Google" id="ProtNLM"/>
    </source>
</evidence>
<dbReference type="EMBL" id="JACIDK010000002">
    <property type="protein sequence ID" value="MBB3890637.1"/>
    <property type="molecule type" value="Genomic_DNA"/>
</dbReference>
<dbReference type="AlphaFoldDB" id="A0A839ZZU3"/>
<gene>
    <name evidence="2" type="ORF">GGQ61_001354</name>
</gene>
<sequence>MQCMTLIAAAALALGLPAAGAVAQTSLLPGYYEIVTRVAGDPEPDVQHECLTATEAKTQTLEQVLAEWTEGRCDYAQRQISGGRFVLAGACTLDGSKTTFHHTGTYTPTSFSANLSSRTMVAGKPMDVKIATTSRRVAAACPARR</sequence>
<organism evidence="2 3">
    <name type="scientific">Phenylobacterium haematophilum</name>
    <dbReference type="NCBI Taxonomy" id="98513"/>
    <lineage>
        <taxon>Bacteria</taxon>
        <taxon>Pseudomonadati</taxon>
        <taxon>Pseudomonadota</taxon>
        <taxon>Alphaproteobacteria</taxon>
        <taxon>Caulobacterales</taxon>
        <taxon>Caulobacteraceae</taxon>
        <taxon>Phenylobacterium</taxon>
    </lineage>
</organism>
<protein>
    <recommendedName>
        <fullName evidence="4">DUF3617 family protein</fullName>
    </recommendedName>
</protein>
<dbReference type="InterPro" id="IPR022061">
    <property type="entry name" value="DUF3617"/>
</dbReference>
<name>A0A839ZZU3_9CAUL</name>
<feature type="signal peptide" evidence="1">
    <location>
        <begin position="1"/>
        <end position="23"/>
    </location>
</feature>
<keyword evidence="1" id="KW-0732">Signal</keyword>
<comment type="caution">
    <text evidence="2">The sequence shown here is derived from an EMBL/GenBank/DDBJ whole genome shotgun (WGS) entry which is preliminary data.</text>
</comment>
<evidence type="ECO:0000256" key="1">
    <source>
        <dbReference type="SAM" id="SignalP"/>
    </source>
</evidence>
<accession>A0A839ZZU3</accession>